<gene>
    <name evidence="4" type="ORF">IAG42_09995</name>
</gene>
<dbReference type="PROSITE" id="PS50011">
    <property type="entry name" value="PROTEIN_KINASE_DOM"/>
    <property type="match status" value="1"/>
</dbReference>
<dbReference type="RefSeq" id="WP_188336667.1">
    <property type="nucleotide sequence ID" value="NZ_CP061281.1"/>
</dbReference>
<feature type="compositionally biased region" description="Polar residues" evidence="1">
    <location>
        <begin position="408"/>
        <end position="445"/>
    </location>
</feature>
<feature type="compositionally biased region" description="Low complexity" evidence="1">
    <location>
        <begin position="446"/>
        <end position="467"/>
    </location>
</feature>
<evidence type="ECO:0000259" key="3">
    <source>
        <dbReference type="PROSITE" id="PS50011"/>
    </source>
</evidence>
<dbReference type="GO" id="GO:0004672">
    <property type="term" value="F:protein kinase activity"/>
    <property type="evidence" value="ECO:0007669"/>
    <property type="project" value="InterPro"/>
</dbReference>
<proteinExistence type="predicted"/>
<reference evidence="4 5" key="1">
    <citation type="submission" date="2020-09" db="EMBL/GenBank/DDBJ databases">
        <title>A novel species.</title>
        <authorList>
            <person name="Gao J."/>
        </authorList>
    </citation>
    <scope>NUCLEOTIDE SEQUENCE [LARGE SCALE GENOMIC DNA]</scope>
    <source>
        <strain evidence="4 5">CRXT-Y-14</strain>
    </source>
</reference>
<evidence type="ECO:0000256" key="1">
    <source>
        <dbReference type="SAM" id="MobiDB-lite"/>
    </source>
</evidence>
<evidence type="ECO:0000256" key="2">
    <source>
        <dbReference type="SAM" id="Phobius"/>
    </source>
</evidence>
<dbReference type="EMBL" id="CP061281">
    <property type="protein sequence ID" value="QNS03924.1"/>
    <property type="molecule type" value="Genomic_DNA"/>
</dbReference>
<keyword evidence="2" id="KW-0472">Membrane</keyword>
<protein>
    <recommendedName>
        <fullName evidence="3">Protein kinase domain-containing protein</fullName>
    </recommendedName>
</protein>
<name>A0A7H1B5B9_9ACTN</name>
<organism evidence="4 5">
    <name type="scientific">Streptomyces xanthii</name>
    <dbReference type="NCBI Taxonomy" id="2768069"/>
    <lineage>
        <taxon>Bacteria</taxon>
        <taxon>Bacillati</taxon>
        <taxon>Actinomycetota</taxon>
        <taxon>Actinomycetes</taxon>
        <taxon>Kitasatosporales</taxon>
        <taxon>Streptomycetaceae</taxon>
        <taxon>Streptomyces</taxon>
    </lineage>
</organism>
<sequence>MTTDDFSVPDGAALTLGDGTVVTRDGEPLGQGGQGSVWAVAERAELAAKVYNRSPDEAQLRRLAAMLRVRPLADEELVPGQPPMLVWPAELVEAGGRPVGYTMTRLLPSAHVPLNGLLQKQVRLERFEGTAHWRFLLAAASNLAYMTAQLHAEGFVIGDLSSTNAFSDKNGYITLLDCDSFAFTDRLTGERFGCDVFTDDYAGPERHAGEQPSRHSDDFALAILVYQLLTAGSHPFDGAPKYGTEESTRKDNILTGTSFLIHPDRVTVPSQRISPGVLPPRLHQLACAAFGPGLRRPQRRPNSAAWLAALDEARAGVVQCATAPDHYYGGHLARCPWCARRSEGRPDPFSASSHRPRASRRATTSTRARPTASAPGAPPPRKSAPASGPKPPPQKEQKKTTGPGNAGGTKQSASPGSTGPTSARATNPRSTNAKATNTGSTSAKNTSTGATRTGATKARASKAGAAAPDTGAQKTAENGTVLGCLTNVVLLLLVVLIIWGISEVVIGLLD</sequence>
<feature type="compositionally biased region" description="Low complexity" evidence="1">
    <location>
        <begin position="361"/>
        <end position="375"/>
    </location>
</feature>
<dbReference type="Proteomes" id="UP000516428">
    <property type="component" value="Chromosome"/>
</dbReference>
<feature type="region of interest" description="Disordered" evidence="1">
    <location>
        <begin position="343"/>
        <end position="473"/>
    </location>
</feature>
<dbReference type="SUPFAM" id="SSF56112">
    <property type="entry name" value="Protein kinase-like (PK-like)"/>
    <property type="match status" value="1"/>
</dbReference>
<feature type="domain" description="Protein kinase" evidence="3">
    <location>
        <begin position="23"/>
        <end position="314"/>
    </location>
</feature>
<dbReference type="AlphaFoldDB" id="A0A7H1B5B9"/>
<keyword evidence="2" id="KW-0812">Transmembrane</keyword>
<evidence type="ECO:0000313" key="5">
    <source>
        <dbReference type="Proteomes" id="UP000516428"/>
    </source>
</evidence>
<dbReference type="KEGG" id="sxn:IAG42_09995"/>
<dbReference type="InterPro" id="IPR011009">
    <property type="entry name" value="Kinase-like_dom_sf"/>
</dbReference>
<keyword evidence="5" id="KW-1185">Reference proteome</keyword>
<dbReference type="InterPro" id="IPR000719">
    <property type="entry name" value="Prot_kinase_dom"/>
</dbReference>
<feature type="compositionally biased region" description="Pro residues" evidence="1">
    <location>
        <begin position="376"/>
        <end position="392"/>
    </location>
</feature>
<keyword evidence="2" id="KW-1133">Transmembrane helix</keyword>
<dbReference type="GO" id="GO:0005524">
    <property type="term" value="F:ATP binding"/>
    <property type="evidence" value="ECO:0007669"/>
    <property type="project" value="InterPro"/>
</dbReference>
<evidence type="ECO:0000313" key="4">
    <source>
        <dbReference type="EMBL" id="QNS03924.1"/>
    </source>
</evidence>
<feature type="transmembrane region" description="Helical" evidence="2">
    <location>
        <begin position="488"/>
        <end position="509"/>
    </location>
</feature>
<accession>A0A7H1B5B9</accession>
<dbReference type="Gene3D" id="1.10.510.10">
    <property type="entry name" value="Transferase(Phosphotransferase) domain 1"/>
    <property type="match status" value="1"/>
</dbReference>